<evidence type="ECO:0000256" key="4">
    <source>
        <dbReference type="ARBA" id="ARBA00022833"/>
    </source>
</evidence>
<comment type="caution">
    <text evidence="10">The sequence shown here is derived from an EMBL/GenBank/DDBJ whole genome shotgun (WGS) entry which is preliminary data.</text>
</comment>
<dbReference type="Gene3D" id="3.30.2010.10">
    <property type="entry name" value="Metalloproteases ('zincins'), catalytic domain"/>
    <property type="match status" value="1"/>
</dbReference>
<evidence type="ECO:0000256" key="6">
    <source>
        <dbReference type="RuleBase" id="RU003983"/>
    </source>
</evidence>
<dbReference type="CDD" id="cd07332">
    <property type="entry name" value="M48C_Oma1_like"/>
    <property type="match status" value="1"/>
</dbReference>
<gene>
    <name evidence="10" type="ORF">M2127_002075</name>
</gene>
<dbReference type="GO" id="GO:0004222">
    <property type="term" value="F:metalloendopeptidase activity"/>
    <property type="evidence" value="ECO:0007669"/>
    <property type="project" value="InterPro"/>
</dbReference>
<name>A0AA43S7E0_9BURK</name>
<evidence type="ECO:0000259" key="9">
    <source>
        <dbReference type="Pfam" id="PF01435"/>
    </source>
</evidence>
<evidence type="ECO:0000313" key="10">
    <source>
        <dbReference type="EMBL" id="MDH6504746.1"/>
    </source>
</evidence>
<comment type="cofactor">
    <cofactor evidence="6">
        <name>Zn(2+)</name>
        <dbReference type="ChEBI" id="CHEBI:29105"/>
    </cofactor>
    <text evidence="6">Binds 1 zinc ion per subunit.</text>
</comment>
<dbReference type="PANTHER" id="PTHR22726:SF1">
    <property type="entry name" value="METALLOENDOPEPTIDASE OMA1, MITOCHONDRIAL"/>
    <property type="match status" value="1"/>
</dbReference>
<feature type="chain" id="PRO_5041439682" evidence="8">
    <location>
        <begin position="21"/>
        <end position="246"/>
    </location>
</feature>
<dbReference type="EMBL" id="JARXYA010000013">
    <property type="protein sequence ID" value="MDH6504746.1"/>
    <property type="molecule type" value="Genomic_DNA"/>
</dbReference>
<dbReference type="Pfam" id="PF01435">
    <property type="entry name" value="Peptidase_M48"/>
    <property type="match status" value="1"/>
</dbReference>
<dbReference type="InterPro" id="IPR051156">
    <property type="entry name" value="Mito/Outer_Membr_Metalloprot"/>
</dbReference>
<keyword evidence="4 6" id="KW-0862">Zinc</keyword>
<dbReference type="InterPro" id="IPR001915">
    <property type="entry name" value="Peptidase_M48"/>
</dbReference>
<keyword evidence="1 6" id="KW-0645">Protease</keyword>
<feature type="domain" description="Peptidase M48" evidence="9">
    <location>
        <begin position="53"/>
        <end position="229"/>
    </location>
</feature>
<keyword evidence="2" id="KW-0479">Metal-binding</keyword>
<evidence type="ECO:0000256" key="3">
    <source>
        <dbReference type="ARBA" id="ARBA00022801"/>
    </source>
</evidence>
<accession>A0AA43S7E0</accession>
<feature type="region of interest" description="Disordered" evidence="7">
    <location>
        <begin position="226"/>
        <end position="246"/>
    </location>
</feature>
<reference evidence="10" key="1">
    <citation type="submission" date="2023-04" db="EMBL/GenBank/DDBJ databases">
        <title>Genome Encyclopedia of Bacteria and Archaea VI: Functional Genomics of Type Strains.</title>
        <authorList>
            <person name="Whitman W."/>
        </authorList>
    </citation>
    <scope>NUCLEOTIDE SEQUENCE</scope>
    <source>
        <strain evidence="10">Enz.4-51</strain>
    </source>
</reference>
<protein>
    <submittedName>
        <fullName evidence="10">Zn-dependent protease</fullName>
    </submittedName>
</protein>
<evidence type="ECO:0000256" key="8">
    <source>
        <dbReference type="SAM" id="SignalP"/>
    </source>
</evidence>
<feature type="compositionally biased region" description="Polar residues" evidence="7">
    <location>
        <begin position="230"/>
        <end position="246"/>
    </location>
</feature>
<feature type="signal peptide" evidence="8">
    <location>
        <begin position="1"/>
        <end position="20"/>
    </location>
</feature>
<evidence type="ECO:0000256" key="2">
    <source>
        <dbReference type="ARBA" id="ARBA00022723"/>
    </source>
</evidence>
<dbReference type="GO" id="GO:0051603">
    <property type="term" value="P:proteolysis involved in protein catabolic process"/>
    <property type="evidence" value="ECO:0007669"/>
    <property type="project" value="TreeGrafter"/>
</dbReference>
<dbReference type="Proteomes" id="UP001161160">
    <property type="component" value="Unassembled WGS sequence"/>
</dbReference>
<evidence type="ECO:0000313" key="11">
    <source>
        <dbReference type="Proteomes" id="UP001161160"/>
    </source>
</evidence>
<dbReference type="PROSITE" id="PS51257">
    <property type="entry name" value="PROKAR_LIPOPROTEIN"/>
    <property type="match status" value="1"/>
</dbReference>
<keyword evidence="3 6" id="KW-0378">Hydrolase</keyword>
<dbReference type="PANTHER" id="PTHR22726">
    <property type="entry name" value="METALLOENDOPEPTIDASE OMA1"/>
    <property type="match status" value="1"/>
</dbReference>
<evidence type="ECO:0000256" key="1">
    <source>
        <dbReference type="ARBA" id="ARBA00022670"/>
    </source>
</evidence>
<proteinExistence type="inferred from homology"/>
<comment type="similarity">
    <text evidence="6">Belongs to the peptidase M48 family.</text>
</comment>
<sequence length="246" mass="26436">MPIRVLRALMLLMASIFLVACSTKKSDPSTAVHVPNDAWWNQLANTKTGSDPQKNVATVRKKLAAVSPIPFSIAFSESKEINAFASLQNGQNLIVLTNGFILQFGNDPDVLATVLGHELGYHQLGHTQPDYGKNRDIGITAASQALGMLSSYFIPFSGLLVGNAVKTAGLTYNRDDERDADTFGMKLALAAGYSPCGSYRFAAKMKELGQGPALTFLSTHPGNDERLENSENFSVTSNGMSCSSLQ</sequence>
<dbReference type="GO" id="GO:0046872">
    <property type="term" value="F:metal ion binding"/>
    <property type="evidence" value="ECO:0007669"/>
    <property type="project" value="UniProtKB-KW"/>
</dbReference>
<dbReference type="AlphaFoldDB" id="A0AA43S7E0"/>
<evidence type="ECO:0000256" key="7">
    <source>
        <dbReference type="SAM" id="MobiDB-lite"/>
    </source>
</evidence>
<keyword evidence="11" id="KW-1185">Reference proteome</keyword>
<keyword evidence="5 6" id="KW-0482">Metalloprotease</keyword>
<organism evidence="10 11">
    <name type="scientific">Polynucleobacter sphagniphilus</name>
    <dbReference type="NCBI Taxonomy" id="1743169"/>
    <lineage>
        <taxon>Bacteria</taxon>
        <taxon>Pseudomonadati</taxon>
        <taxon>Pseudomonadota</taxon>
        <taxon>Betaproteobacteria</taxon>
        <taxon>Burkholderiales</taxon>
        <taxon>Burkholderiaceae</taxon>
        <taxon>Polynucleobacter</taxon>
    </lineage>
</organism>
<keyword evidence="8" id="KW-0732">Signal</keyword>
<dbReference type="GO" id="GO:0016020">
    <property type="term" value="C:membrane"/>
    <property type="evidence" value="ECO:0007669"/>
    <property type="project" value="TreeGrafter"/>
</dbReference>
<evidence type="ECO:0000256" key="5">
    <source>
        <dbReference type="ARBA" id="ARBA00023049"/>
    </source>
</evidence>